<organism evidence="2 3">
    <name type="scientific">Durusdinium trenchii</name>
    <dbReference type="NCBI Taxonomy" id="1381693"/>
    <lineage>
        <taxon>Eukaryota</taxon>
        <taxon>Sar</taxon>
        <taxon>Alveolata</taxon>
        <taxon>Dinophyceae</taxon>
        <taxon>Suessiales</taxon>
        <taxon>Symbiodiniaceae</taxon>
        <taxon>Durusdinium</taxon>
    </lineage>
</organism>
<dbReference type="Proteomes" id="UP001642464">
    <property type="component" value="Unassembled WGS sequence"/>
</dbReference>
<proteinExistence type="predicted"/>
<feature type="compositionally biased region" description="Basic residues" evidence="1">
    <location>
        <begin position="1"/>
        <end position="16"/>
    </location>
</feature>
<evidence type="ECO:0000313" key="2">
    <source>
        <dbReference type="EMBL" id="CAK9096429.1"/>
    </source>
</evidence>
<feature type="region of interest" description="Disordered" evidence="1">
    <location>
        <begin position="1"/>
        <end position="97"/>
    </location>
</feature>
<feature type="compositionally biased region" description="Basic and acidic residues" evidence="1">
    <location>
        <begin position="50"/>
        <end position="60"/>
    </location>
</feature>
<name>A0ABP0R869_9DINO</name>
<protein>
    <submittedName>
        <fullName evidence="2">Rhamnose biosynthetic enzyme 1</fullName>
    </submittedName>
</protein>
<sequence>MKAAVRKPASHKRKARCLRERKSLESEASPDLEVLQVPHVSEGHTASAQERGEEETRTNDEEVSVDFGKLQIEEDPVVSKRPAAKRPAAKLPPTPLKKPSVVSGALMAKAEENAKKLASRPVSAKKGGQKEETLMKKPSGAVAEKGKSDKSEHVHPKLGKLFVTKASKQAYIQYNEGGSKKLLVAVSADAASKAGMDYKNVIDVVLEACDFSRKWATSVQACDILSKPLLHNIETPDGLEYLASKVLQLRPGGVLWGPPCKTWIWIARNGTGRTASRPAGKASVERVAQANLQVENFCVLAALAWLRGCDWVVENPSSTVIHKFKPLDRLMAWTGSSTTRTYMGAFGSEHCKPLQLWSSWNGIQTMKRKKPLGCKPLARRKGKSVTGLRGDLTRSAAYTKAFGQAFAKSLKLKKDGKSLEKLMPVQDKKKPKVMKSVKKTKSVKKPQDTPFNFKRSCSWRVSSASNAWQLTRRQSSSFF</sequence>
<accession>A0ABP0R869</accession>
<feature type="region of interest" description="Disordered" evidence="1">
    <location>
        <begin position="112"/>
        <end position="154"/>
    </location>
</feature>
<gene>
    <name evidence="2" type="ORF">SCF082_LOCUS45271</name>
</gene>
<reference evidence="2 3" key="1">
    <citation type="submission" date="2024-02" db="EMBL/GenBank/DDBJ databases">
        <authorList>
            <person name="Chen Y."/>
            <person name="Shah S."/>
            <person name="Dougan E. K."/>
            <person name="Thang M."/>
            <person name="Chan C."/>
        </authorList>
    </citation>
    <scope>NUCLEOTIDE SEQUENCE [LARGE SCALE GENOMIC DNA]</scope>
</reference>
<keyword evidence="3" id="KW-1185">Reference proteome</keyword>
<comment type="caution">
    <text evidence="2">The sequence shown here is derived from an EMBL/GenBank/DDBJ whole genome shotgun (WGS) entry which is preliminary data.</text>
</comment>
<evidence type="ECO:0000313" key="3">
    <source>
        <dbReference type="Proteomes" id="UP001642464"/>
    </source>
</evidence>
<feature type="compositionally biased region" description="Basic and acidic residues" evidence="1">
    <location>
        <begin position="144"/>
        <end position="154"/>
    </location>
</feature>
<evidence type="ECO:0000256" key="1">
    <source>
        <dbReference type="SAM" id="MobiDB-lite"/>
    </source>
</evidence>
<dbReference type="EMBL" id="CAXAMM010040951">
    <property type="protein sequence ID" value="CAK9096429.1"/>
    <property type="molecule type" value="Genomic_DNA"/>
</dbReference>